<proteinExistence type="predicted"/>
<reference evidence="2" key="1">
    <citation type="submission" date="2017-01" db="EMBL/GenBank/DDBJ databases">
        <authorList>
            <person name="Varghese N."/>
            <person name="Submissions S."/>
        </authorList>
    </citation>
    <scope>NUCLEOTIDE SEQUENCE [LARGE SCALE GENOMIC DNA]</scope>
    <source>
        <strain evidence="2">DM9</strain>
    </source>
</reference>
<sequence length="151" mass="17793">MPTGLPINLEKTFVNEFGKTYSKVTLHAAQRALVMEWYGYTTKHQIEVVAIWVESLIQQIPFENLLNDCSSLISVWDDSIDWFSQVWLLRMRRLGVSSFIHIAKPNSFGERIGRYLWLRKHPEMEFLFFSTKQEISAWLKLHDKEDNISVD</sequence>
<protein>
    <recommendedName>
        <fullName evidence="3">SpoIIAA-like</fullName>
    </recommendedName>
</protein>
<dbReference type="RefSeq" id="WP_007657727.1">
    <property type="nucleotide sequence ID" value="NZ_FTNM01000002.1"/>
</dbReference>
<accession>A0A1N6W737</accession>
<dbReference type="Proteomes" id="UP000185924">
    <property type="component" value="Unassembled WGS sequence"/>
</dbReference>
<evidence type="ECO:0008006" key="3">
    <source>
        <dbReference type="Google" id="ProtNLM"/>
    </source>
</evidence>
<name>A0A1N6W737_9BACT</name>
<dbReference type="AlphaFoldDB" id="A0A1N6W737"/>
<gene>
    <name evidence="1" type="ORF">SAMN05421545_1387</name>
</gene>
<evidence type="ECO:0000313" key="2">
    <source>
        <dbReference type="Proteomes" id="UP000185924"/>
    </source>
</evidence>
<dbReference type="EMBL" id="FTNM01000002">
    <property type="protein sequence ID" value="SIQ85746.1"/>
    <property type="molecule type" value="Genomic_DNA"/>
</dbReference>
<keyword evidence="2" id="KW-1185">Reference proteome</keyword>
<evidence type="ECO:0000313" key="1">
    <source>
        <dbReference type="EMBL" id="SIQ85746.1"/>
    </source>
</evidence>
<organism evidence="1 2">
    <name type="scientific">Pontibacter lucknowensis</name>
    <dbReference type="NCBI Taxonomy" id="1077936"/>
    <lineage>
        <taxon>Bacteria</taxon>
        <taxon>Pseudomonadati</taxon>
        <taxon>Bacteroidota</taxon>
        <taxon>Cytophagia</taxon>
        <taxon>Cytophagales</taxon>
        <taxon>Hymenobacteraceae</taxon>
        <taxon>Pontibacter</taxon>
    </lineage>
</organism>